<dbReference type="EMBL" id="JBHTMB010000140">
    <property type="protein sequence ID" value="MFD1234801.1"/>
    <property type="molecule type" value="Genomic_DNA"/>
</dbReference>
<dbReference type="InterPro" id="IPR023772">
    <property type="entry name" value="DNA-bd_HTH_TetR-type_CS"/>
</dbReference>
<sequence length="214" mass="22719">MAEPGLRERKKARTRTAISEAAIALFLERGYDDVSVAEIADAAEVSKRTLFAYFPTKDALVLHRFADHADDTAVAVRERAPGESPLAALRRRRLAAIDRRDPAAGVNDHPGVVAFYRLLEATPALLAGMVAYTQASEAALTTALHDAAPEAGRTVAAVVAAQVVVTERVLGETSQRRILAGASTEDVVPTAIAETQQAYDLLEGGCAPFARPSS</sequence>
<organism evidence="6 7">
    <name type="scientific">Pseudonocardia benzenivorans</name>
    <dbReference type="NCBI Taxonomy" id="228005"/>
    <lineage>
        <taxon>Bacteria</taxon>
        <taxon>Bacillati</taxon>
        <taxon>Actinomycetota</taxon>
        <taxon>Actinomycetes</taxon>
        <taxon>Pseudonocardiales</taxon>
        <taxon>Pseudonocardiaceae</taxon>
        <taxon>Pseudonocardia</taxon>
    </lineage>
</organism>
<dbReference type="PROSITE" id="PS50977">
    <property type="entry name" value="HTH_TETR_2"/>
    <property type="match status" value="1"/>
</dbReference>
<evidence type="ECO:0000256" key="2">
    <source>
        <dbReference type="ARBA" id="ARBA00023125"/>
    </source>
</evidence>
<keyword evidence="3" id="KW-0804">Transcription</keyword>
<gene>
    <name evidence="6" type="ORF">ACFQ34_16030</name>
</gene>
<keyword evidence="7" id="KW-1185">Reference proteome</keyword>
<dbReference type="InterPro" id="IPR001647">
    <property type="entry name" value="HTH_TetR"/>
</dbReference>
<dbReference type="PANTHER" id="PTHR30055">
    <property type="entry name" value="HTH-TYPE TRANSCRIPTIONAL REGULATOR RUTR"/>
    <property type="match status" value="1"/>
</dbReference>
<evidence type="ECO:0000256" key="1">
    <source>
        <dbReference type="ARBA" id="ARBA00023015"/>
    </source>
</evidence>
<dbReference type="InterPro" id="IPR009057">
    <property type="entry name" value="Homeodomain-like_sf"/>
</dbReference>
<comment type="caution">
    <text evidence="6">The sequence shown here is derived from an EMBL/GenBank/DDBJ whole genome shotgun (WGS) entry which is preliminary data.</text>
</comment>
<evidence type="ECO:0000259" key="5">
    <source>
        <dbReference type="PROSITE" id="PS50977"/>
    </source>
</evidence>
<dbReference type="PROSITE" id="PS01081">
    <property type="entry name" value="HTH_TETR_1"/>
    <property type="match status" value="1"/>
</dbReference>
<dbReference type="PANTHER" id="PTHR30055:SF234">
    <property type="entry name" value="HTH-TYPE TRANSCRIPTIONAL REGULATOR BETI"/>
    <property type="match status" value="1"/>
</dbReference>
<dbReference type="Pfam" id="PF00440">
    <property type="entry name" value="TetR_N"/>
    <property type="match status" value="1"/>
</dbReference>
<feature type="DNA-binding region" description="H-T-H motif" evidence="4">
    <location>
        <begin position="35"/>
        <end position="54"/>
    </location>
</feature>
<dbReference type="Proteomes" id="UP001597182">
    <property type="component" value="Unassembled WGS sequence"/>
</dbReference>
<name>A0ABW3VIV9_9PSEU</name>
<accession>A0ABW3VIV9</accession>
<evidence type="ECO:0000313" key="6">
    <source>
        <dbReference type="EMBL" id="MFD1234801.1"/>
    </source>
</evidence>
<dbReference type="Gene3D" id="1.10.357.10">
    <property type="entry name" value="Tetracycline Repressor, domain 2"/>
    <property type="match status" value="1"/>
</dbReference>
<evidence type="ECO:0000256" key="4">
    <source>
        <dbReference type="PROSITE-ProRule" id="PRU00335"/>
    </source>
</evidence>
<dbReference type="PRINTS" id="PR00455">
    <property type="entry name" value="HTHTETR"/>
</dbReference>
<keyword evidence="1" id="KW-0805">Transcription regulation</keyword>
<feature type="domain" description="HTH tetR-type" evidence="5">
    <location>
        <begin position="12"/>
        <end position="72"/>
    </location>
</feature>
<dbReference type="RefSeq" id="WP_339125626.1">
    <property type="nucleotide sequence ID" value="NZ_BAABKS010000022.1"/>
</dbReference>
<proteinExistence type="predicted"/>
<reference evidence="7" key="1">
    <citation type="journal article" date="2019" name="Int. J. Syst. Evol. Microbiol.">
        <title>The Global Catalogue of Microorganisms (GCM) 10K type strain sequencing project: providing services to taxonomists for standard genome sequencing and annotation.</title>
        <authorList>
            <consortium name="The Broad Institute Genomics Platform"/>
            <consortium name="The Broad Institute Genome Sequencing Center for Infectious Disease"/>
            <person name="Wu L."/>
            <person name="Ma J."/>
        </authorList>
    </citation>
    <scope>NUCLEOTIDE SEQUENCE [LARGE SCALE GENOMIC DNA]</scope>
    <source>
        <strain evidence="7">CCUG 49018</strain>
    </source>
</reference>
<dbReference type="InterPro" id="IPR050109">
    <property type="entry name" value="HTH-type_TetR-like_transc_reg"/>
</dbReference>
<dbReference type="SUPFAM" id="SSF46689">
    <property type="entry name" value="Homeodomain-like"/>
    <property type="match status" value="1"/>
</dbReference>
<protein>
    <submittedName>
        <fullName evidence="6">TetR/AcrR family transcriptional regulator</fullName>
    </submittedName>
</protein>
<evidence type="ECO:0000256" key="3">
    <source>
        <dbReference type="ARBA" id="ARBA00023163"/>
    </source>
</evidence>
<keyword evidence="2 4" id="KW-0238">DNA-binding</keyword>
<evidence type="ECO:0000313" key="7">
    <source>
        <dbReference type="Proteomes" id="UP001597182"/>
    </source>
</evidence>